<dbReference type="GO" id="GO:0004672">
    <property type="term" value="F:protein kinase activity"/>
    <property type="evidence" value="ECO:0007669"/>
    <property type="project" value="InterPro"/>
</dbReference>
<sequence>MRKEGMQAVFLITIMLWVQLACGSSDLSALLELKKRITTNVVLDSWKANSVGSDGCPLKWRGVTCSDGNVMAITLNDSGLVGEFDFKALSGLKFLRNLSIANNGLTGSILDMAEIESLENLDISRNSFHGSIPSSFTQLKNLVSVNLSANNFEGVLPSGFRNLRKLMYLDLHSNRLSGDVMNLFTELGSVIVVDVSCNQLGGHLDIGLGRASFVSNIQFLNVSNNALVGELFAHDGIPFFDSLEVLDASNNQLNGAVPSFNFVVSLRVLRLADNHLSGNLPEALFQDSSMLISELDLSSNQLQGPVGSITSTSLRSLNLSSNQLSGSLPMKIGQCVMIDLSNNNFSGNLSRIKYWGNYVEVIQLSSNALTGTLPNETPQFLRLSSFKLSNNSLHGILPPVIDSYPELKVIDLSFNQLNGRLLPSLFSSTKLAAVNLSHNNFTGTIPPSDNLNASLTSLDLSYNFLSGDIPITISNLRNLMYLDLVSNNFQGSIPSNLSEQLIDLNVSYNNLSGSVPENLWRFPETAFHPGNSLLILPPSSSVSPHSSKSHNQRKHRVVIDFILVGIIGGALVLALLFMLIYYRIHMKERRGKDHQMTKSEGRSDNKSGTSSLSSTSPSRKSTDDPSITTPSSLKMGPAPDPENSRTLMTKCENIAPSESSMKSQEGEIMAPVPITRSTNTSLNILENLGAIKIGSPDSAGDLHMFDGSLSLTAEQLSGAPAEVIGRSCHGLLYRATLSSGHILVVKRLKVGIAKGKKEFAREARKLGNVRHPNLVSLQGYYCGTREHQKLIMSNYINSPCLGIYLQGPERSQIPYLSLDKRLKISREIAHCLDYLHNEKAIPHGNLKSTNILIDPSDANTLVTDYSLHRLLTPAGTADQVLNAGALGYLPPEFITSTKPCPSLKSDVYAFGVILLELITGRSSAEIVTANQGAVDLTDWVKLLVAENRASHCFDKAGLGINFTEIEQKVLHKILQVALSCILPASERPDITTVLHDLLSIELN</sequence>
<keyword evidence="6" id="KW-0677">Repeat</keyword>
<evidence type="ECO:0000256" key="2">
    <source>
        <dbReference type="ARBA" id="ARBA00022553"/>
    </source>
</evidence>
<dbReference type="Pfam" id="PF07714">
    <property type="entry name" value="PK_Tyr_Ser-Thr"/>
    <property type="match status" value="1"/>
</dbReference>
<dbReference type="PANTHER" id="PTHR48003:SF3">
    <property type="entry name" value="LEUCINE-RICH REPEAT PROTEIN KINASE FAMILY PROTEIN"/>
    <property type="match status" value="1"/>
</dbReference>
<dbReference type="SUPFAM" id="SSF56112">
    <property type="entry name" value="Protein kinase-like (PK-like)"/>
    <property type="match status" value="1"/>
</dbReference>
<dbReference type="Gene3D" id="3.80.10.10">
    <property type="entry name" value="Ribonuclease Inhibitor"/>
    <property type="match status" value="2"/>
</dbReference>
<accession>A0AAW1HMH5</accession>
<evidence type="ECO:0000256" key="10">
    <source>
        <dbReference type="ARBA" id="ARBA00023136"/>
    </source>
</evidence>
<keyword evidence="3" id="KW-0433">Leucine-rich repeat</keyword>
<comment type="subcellular location">
    <subcellularLocation>
        <location evidence="1">Membrane</location>
        <topology evidence="1">Single-pass membrane protein</topology>
    </subcellularLocation>
</comment>
<name>A0AAW1HMH5_SAPOF</name>
<evidence type="ECO:0000313" key="17">
    <source>
        <dbReference type="Proteomes" id="UP001443914"/>
    </source>
</evidence>
<organism evidence="16 17">
    <name type="scientific">Saponaria officinalis</name>
    <name type="common">Common soapwort</name>
    <name type="synonym">Lychnis saponaria</name>
    <dbReference type="NCBI Taxonomy" id="3572"/>
    <lineage>
        <taxon>Eukaryota</taxon>
        <taxon>Viridiplantae</taxon>
        <taxon>Streptophyta</taxon>
        <taxon>Embryophyta</taxon>
        <taxon>Tracheophyta</taxon>
        <taxon>Spermatophyta</taxon>
        <taxon>Magnoliopsida</taxon>
        <taxon>eudicotyledons</taxon>
        <taxon>Gunneridae</taxon>
        <taxon>Pentapetalae</taxon>
        <taxon>Caryophyllales</taxon>
        <taxon>Caryophyllaceae</taxon>
        <taxon>Caryophylleae</taxon>
        <taxon>Saponaria</taxon>
    </lineage>
</organism>
<feature type="compositionally biased region" description="Basic and acidic residues" evidence="12">
    <location>
        <begin position="590"/>
        <end position="605"/>
    </location>
</feature>
<dbReference type="InterPro" id="IPR001245">
    <property type="entry name" value="Ser-Thr/Tyr_kinase_cat_dom"/>
</dbReference>
<evidence type="ECO:0000256" key="14">
    <source>
        <dbReference type="SAM" id="SignalP"/>
    </source>
</evidence>
<evidence type="ECO:0000256" key="3">
    <source>
        <dbReference type="ARBA" id="ARBA00022614"/>
    </source>
</evidence>
<keyword evidence="4 13" id="KW-0812">Transmembrane</keyword>
<evidence type="ECO:0000259" key="15">
    <source>
        <dbReference type="PROSITE" id="PS50011"/>
    </source>
</evidence>
<dbReference type="GO" id="GO:0005524">
    <property type="term" value="F:ATP binding"/>
    <property type="evidence" value="ECO:0007669"/>
    <property type="project" value="UniProtKB-KW"/>
</dbReference>
<protein>
    <recommendedName>
        <fullName evidence="15">Protein kinase domain-containing protein</fullName>
    </recommendedName>
</protein>
<evidence type="ECO:0000256" key="8">
    <source>
        <dbReference type="ARBA" id="ARBA00022840"/>
    </source>
</evidence>
<keyword evidence="7" id="KW-0547">Nucleotide-binding</keyword>
<keyword evidence="10 13" id="KW-0472">Membrane</keyword>
<evidence type="ECO:0000256" key="4">
    <source>
        <dbReference type="ARBA" id="ARBA00022692"/>
    </source>
</evidence>
<dbReference type="EMBL" id="JBDFQZ010000011">
    <property type="protein sequence ID" value="KAK9677927.1"/>
    <property type="molecule type" value="Genomic_DNA"/>
</dbReference>
<evidence type="ECO:0000256" key="7">
    <source>
        <dbReference type="ARBA" id="ARBA00022741"/>
    </source>
</evidence>
<dbReference type="SUPFAM" id="SSF52058">
    <property type="entry name" value="L domain-like"/>
    <property type="match status" value="1"/>
</dbReference>
<keyword evidence="8" id="KW-0067">ATP-binding</keyword>
<feature type="region of interest" description="Disordered" evidence="12">
    <location>
        <begin position="590"/>
        <end position="645"/>
    </location>
</feature>
<feature type="transmembrane region" description="Helical" evidence="13">
    <location>
        <begin position="557"/>
        <end position="582"/>
    </location>
</feature>
<dbReference type="Pfam" id="PF08263">
    <property type="entry name" value="LRRNT_2"/>
    <property type="match status" value="1"/>
</dbReference>
<feature type="signal peptide" evidence="14">
    <location>
        <begin position="1"/>
        <end position="23"/>
    </location>
</feature>
<dbReference type="PANTHER" id="PTHR48003">
    <property type="entry name" value="OS07G0626500 PROTEIN"/>
    <property type="match status" value="1"/>
</dbReference>
<dbReference type="GO" id="GO:0016020">
    <property type="term" value="C:membrane"/>
    <property type="evidence" value="ECO:0007669"/>
    <property type="project" value="UniProtKB-SubCell"/>
</dbReference>
<feature type="chain" id="PRO_5044717795" description="Protein kinase domain-containing protein" evidence="14">
    <location>
        <begin position="24"/>
        <end position="1003"/>
    </location>
</feature>
<keyword evidence="9 13" id="KW-1133">Transmembrane helix</keyword>
<feature type="compositionally biased region" description="Low complexity" evidence="12">
    <location>
        <begin position="606"/>
        <end position="632"/>
    </location>
</feature>
<proteinExistence type="predicted"/>
<feature type="domain" description="Protein kinase" evidence="15">
    <location>
        <begin position="718"/>
        <end position="998"/>
    </location>
</feature>
<evidence type="ECO:0000313" key="16">
    <source>
        <dbReference type="EMBL" id="KAK9677927.1"/>
    </source>
</evidence>
<dbReference type="Pfam" id="PF13855">
    <property type="entry name" value="LRR_8"/>
    <property type="match status" value="1"/>
</dbReference>
<evidence type="ECO:0000256" key="11">
    <source>
        <dbReference type="ARBA" id="ARBA00023170"/>
    </source>
</evidence>
<dbReference type="Pfam" id="PF00560">
    <property type="entry name" value="LRR_1"/>
    <property type="match status" value="5"/>
</dbReference>
<dbReference type="SUPFAM" id="SSF52047">
    <property type="entry name" value="RNI-like"/>
    <property type="match status" value="1"/>
</dbReference>
<dbReference type="InterPro" id="IPR053059">
    <property type="entry name" value="Inactive_SerThr-Kinase_ABA"/>
</dbReference>
<dbReference type="InterPro" id="IPR003591">
    <property type="entry name" value="Leu-rich_rpt_typical-subtyp"/>
</dbReference>
<dbReference type="Gene3D" id="3.30.200.20">
    <property type="entry name" value="Phosphorylase Kinase, domain 1"/>
    <property type="match status" value="1"/>
</dbReference>
<dbReference type="InterPro" id="IPR000719">
    <property type="entry name" value="Prot_kinase_dom"/>
</dbReference>
<reference evidence="16 17" key="1">
    <citation type="submission" date="2024-03" db="EMBL/GenBank/DDBJ databases">
        <title>WGS assembly of Saponaria officinalis var. Norfolk2.</title>
        <authorList>
            <person name="Jenkins J."/>
            <person name="Shu S."/>
            <person name="Grimwood J."/>
            <person name="Barry K."/>
            <person name="Goodstein D."/>
            <person name="Schmutz J."/>
            <person name="Leebens-Mack J."/>
            <person name="Osbourn A."/>
        </authorList>
    </citation>
    <scope>NUCLEOTIDE SEQUENCE [LARGE SCALE GENOMIC DNA]</scope>
    <source>
        <strain evidence="17">cv. Norfolk2</strain>
        <strain evidence="16">JIC</strain>
        <tissue evidence="16">Leaf</tissue>
    </source>
</reference>
<gene>
    <name evidence="16" type="ORF">RND81_11G176500</name>
</gene>
<evidence type="ECO:0000256" key="6">
    <source>
        <dbReference type="ARBA" id="ARBA00022737"/>
    </source>
</evidence>
<dbReference type="FunFam" id="3.80.10.10:FF:000095">
    <property type="entry name" value="LRR receptor-like serine/threonine-protein kinase GSO1"/>
    <property type="match status" value="2"/>
</dbReference>
<dbReference type="Gene3D" id="1.10.510.10">
    <property type="entry name" value="Transferase(Phosphotransferase) domain 1"/>
    <property type="match status" value="1"/>
</dbReference>
<keyword evidence="5 14" id="KW-0732">Signal</keyword>
<dbReference type="InterPro" id="IPR001611">
    <property type="entry name" value="Leu-rich_rpt"/>
</dbReference>
<dbReference type="InterPro" id="IPR011009">
    <property type="entry name" value="Kinase-like_dom_sf"/>
</dbReference>
<dbReference type="EMBL" id="JBDFQZ010000011">
    <property type="protein sequence ID" value="KAK9677928.1"/>
    <property type="molecule type" value="Genomic_DNA"/>
</dbReference>
<keyword evidence="11" id="KW-0675">Receptor</keyword>
<comment type="caution">
    <text evidence="16">The sequence shown here is derived from an EMBL/GenBank/DDBJ whole genome shotgun (WGS) entry which is preliminary data.</text>
</comment>
<keyword evidence="2" id="KW-0597">Phosphoprotein</keyword>
<dbReference type="InterPro" id="IPR032675">
    <property type="entry name" value="LRR_dom_sf"/>
</dbReference>
<dbReference type="FunFam" id="3.30.200.20:FF:000486">
    <property type="entry name" value="Leucine-rich repeat receptor-like protein kinase"/>
    <property type="match status" value="1"/>
</dbReference>
<dbReference type="InterPro" id="IPR013210">
    <property type="entry name" value="LRR_N_plant-typ"/>
</dbReference>
<evidence type="ECO:0000256" key="13">
    <source>
        <dbReference type="SAM" id="Phobius"/>
    </source>
</evidence>
<keyword evidence="17" id="KW-1185">Reference proteome</keyword>
<dbReference type="PROSITE" id="PS50011">
    <property type="entry name" value="PROTEIN_KINASE_DOM"/>
    <property type="match status" value="1"/>
</dbReference>
<evidence type="ECO:0000256" key="9">
    <source>
        <dbReference type="ARBA" id="ARBA00022989"/>
    </source>
</evidence>
<dbReference type="SMART" id="SM00369">
    <property type="entry name" value="LRR_TYP"/>
    <property type="match status" value="6"/>
</dbReference>
<evidence type="ECO:0000256" key="12">
    <source>
        <dbReference type="SAM" id="MobiDB-lite"/>
    </source>
</evidence>
<dbReference type="AlphaFoldDB" id="A0AAW1HMH5"/>
<dbReference type="Proteomes" id="UP001443914">
    <property type="component" value="Unassembled WGS sequence"/>
</dbReference>
<evidence type="ECO:0000256" key="5">
    <source>
        <dbReference type="ARBA" id="ARBA00022729"/>
    </source>
</evidence>
<evidence type="ECO:0000256" key="1">
    <source>
        <dbReference type="ARBA" id="ARBA00004167"/>
    </source>
</evidence>